<sequence length="115" mass="12014">PAPQIHQPGPAARGIHSPARRRGNGPGRPDGYSVLQRRHHGEACLGGARARAARARRCAGAGLPRVQLFAGAGAEEHSGLGLARAQQRVAGRQAGRHSWCGRRHGHVARAVPPAS</sequence>
<evidence type="ECO:0000313" key="2">
    <source>
        <dbReference type="EMBL" id="OMP13730.1"/>
    </source>
</evidence>
<gene>
    <name evidence="2" type="ORF">COLO4_01072</name>
</gene>
<keyword evidence="3" id="KW-1185">Reference proteome</keyword>
<feature type="non-terminal residue" evidence="2">
    <location>
        <position position="1"/>
    </location>
</feature>
<feature type="region of interest" description="Disordered" evidence="1">
    <location>
        <begin position="1"/>
        <end position="34"/>
    </location>
</feature>
<evidence type="ECO:0000256" key="1">
    <source>
        <dbReference type="SAM" id="MobiDB-lite"/>
    </source>
</evidence>
<dbReference type="EMBL" id="AWUE01003434">
    <property type="protein sequence ID" value="OMP13730.1"/>
    <property type="molecule type" value="Genomic_DNA"/>
</dbReference>
<comment type="caution">
    <text evidence="2">The sequence shown here is derived from an EMBL/GenBank/DDBJ whole genome shotgun (WGS) entry which is preliminary data.</text>
</comment>
<dbReference type="Proteomes" id="UP000187203">
    <property type="component" value="Unassembled WGS sequence"/>
</dbReference>
<dbReference type="AlphaFoldDB" id="A0A1R3L372"/>
<proteinExistence type="predicted"/>
<protein>
    <submittedName>
        <fullName evidence="2">Uncharacterized protein</fullName>
    </submittedName>
</protein>
<feature type="non-terminal residue" evidence="2">
    <location>
        <position position="115"/>
    </location>
</feature>
<accession>A0A1R3L372</accession>
<organism evidence="2 3">
    <name type="scientific">Corchorus olitorius</name>
    <dbReference type="NCBI Taxonomy" id="93759"/>
    <lineage>
        <taxon>Eukaryota</taxon>
        <taxon>Viridiplantae</taxon>
        <taxon>Streptophyta</taxon>
        <taxon>Embryophyta</taxon>
        <taxon>Tracheophyta</taxon>
        <taxon>Spermatophyta</taxon>
        <taxon>Magnoliopsida</taxon>
        <taxon>eudicotyledons</taxon>
        <taxon>Gunneridae</taxon>
        <taxon>Pentapetalae</taxon>
        <taxon>rosids</taxon>
        <taxon>malvids</taxon>
        <taxon>Malvales</taxon>
        <taxon>Malvaceae</taxon>
        <taxon>Grewioideae</taxon>
        <taxon>Apeibeae</taxon>
        <taxon>Corchorus</taxon>
    </lineage>
</organism>
<evidence type="ECO:0000313" key="3">
    <source>
        <dbReference type="Proteomes" id="UP000187203"/>
    </source>
</evidence>
<name>A0A1R3L372_9ROSI</name>
<reference evidence="3" key="1">
    <citation type="submission" date="2013-09" db="EMBL/GenBank/DDBJ databases">
        <title>Corchorus olitorius genome sequencing.</title>
        <authorList>
            <person name="Alam M."/>
            <person name="Haque M.S."/>
            <person name="Islam M.S."/>
            <person name="Emdad E.M."/>
            <person name="Islam M.M."/>
            <person name="Ahmed B."/>
            <person name="Halim A."/>
            <person name="Hossen Q.M.M."/>
            <person name="Hossain M.Z."/>
            <person name="Ahmed R."/>
            <person name="Khan M.M."/>
            <person name="Islam R."/>
            <person name="Rashid M.M."/>
            <person name="Khan S.A."/>
            <person name="Rahman M.S."/>
            <person name="Alam M."/>
            <person name="Yahiya A.S."/>
            <person name="Khan M.S."/>
            <person name="Azam M.S."/>
            <person name="Haque T."/>
            <person name="Lashkar M.Z.H."/>
            <person name="Akhand A.I."/>
            <person name="Morshed G."/>
            <person name="Roy S."/>
            <person name="Uddin K.S."/>
            <person name="Rabeya T."/>
            <person name="Hossain A.S."/>
            <person name="Chowdhury A."/>
            <person name="Snigdha A.R."/>
            <person name="Mortoza M.S."/>
            <person name="Matin S.A."/>
            <person name="Hoque S.M.E."/>
            <person name="Islam M.K."/>
            <person name="Roy D.K."/>
            <person name="Haider R."/>
            <person name="Moosa M.M."/>
            <person name="Elias S.M."/>
            <person name="Hasan A.M."/>
            <person name="Jahan S."/>
            <person name="Shafiuddin M."/>
            <person name="Mahmood N."/>
            <person name="Shommy N.S."/>
        </authorList>
    </citation>
    <scope>NUCLEOTIDE SEQUENCE [LARGE SCALE GENOMIC DNA]</scope>
    <source>
        <strain evidence="3">cv. O-4</strain>
    </source>
</reference>